<feature type="domain" description="F-box" evidence="1">
    <location>
        <begin position="10"/>
        <end position="57"/>
    </location>
</feature>
<accession>A0A8A3P527</accession>
<dbReference type="SMART" id="SM00992">
    <property type="entry name" value="YccV-like"/>
    <property type="match status" value="1"/>
</dbReference>
<dbReference type="EMBL" id="CP063406">
    <property type="protein sequence ID" value="QSZ31980.1"/>
    <property type="molecule type" value="Genomic_DNA"/>
</dbReference>
<dbReference type="PANTHER" id="PTHR31350">
    <property type="entry name" value="SI:DKEY-261L7.2"/>
    <property type="match status" value="1"/>
</dbReference>
<evidence type="ECO:0000313" key="3">
    <source>
        <dbReference type="Proteomes" id="UP000672032"/>
    </source>
</evidence>
<dbReference type="Pfam" id="PF08755">
    <property type="entry name" value="YccV-like"/>
    <property type="match status" value="1"/>
</dbReference>
<dbReference type="Gene3D" id="1.20.1280.50">
    <property type="match status" value="1"/>
</dbReference>
<keyword evidence="3" id="KW-1185">Reference proteome</keyword>
<dbReference type="Pfam" id="PF13369">
    <property type="entry name" value="Transglut_core2"/>
    <property type="match status" value="1"/>
</dbReference>
<dbReference type="GO" id="GO:0003677">
    <property type="term" value="F:DNA binding"/>
    <property type="evidence" value="ECO:0007669"/>
    <property type="project" value="InterPro"/>
</dbReference>
<protein>
    <recommendedName>
        <fullName evidence="1">F-box domain-containing protein</fullName>
    </recommendedName>
</protein>
<proteinExistence type="predicted"/>
<dbReference type="SUPFAM" id="SSF81383">
    <property type="entry name" value="F-box domain"/>
    <property type="match status" value="1"/>
</dbReference>
<dbReference type="InterPro" id="IPR036047">
    <property type="entry name" value="F-box-like_dom_sf"/>
</dbReference>
<dbReference type="PANTHER" id="PTHR31350:SF27">
    <property type="entry name" value="HEMIMETHYLATED DNA-BINDING DOMAIN-CONTAINING PROTEIN"/>
    <property type="match status" value="1"/>
</dbReference>
<dbReference type="AlphaFoldDB" id="A0A8A3P527"/>
<sequence>MASNDSAGRVSGFASLPDEILQQILYYISPHDNLSTVQLISKRFNRLGNAPLLWRHHCCALFRYWDAKHSFTRKVEGAVGDVDWKALYMHRDNVDSRTTKALNNLLQSRANRIANFGEIGEFGYDAKDTLLRHCRIHGDDQLARRHYACAMLDYIHRSKALAVWSKLAAGEDICLEAALGAYDMFILHDNIGDQQEVSDILDDLAARTRIDYPKLDHMSTRQQALAVVTFLREHNFLGLKSELNYRDLQNNYIGLALQEPEHSSLPLVSVAIFCAVARRIGLDARVCGMPSHVYAMVHPRPFEDLDGKPLKQKDSAVEPMYLDPYRSTSEVPVENLQRMLTVWGVRGVSFDTYVADSSITSNIVLRSTRNIVSTVREYSSDIQNPHPGHDPPFMTTRLQRVPLLEMDHAVYSALWATFLLNPTPIPAGHNRHQFVPMLLSRFEKSFPEDVPLIEKYILSSYDKSTREHSELAEQLRLIRAVDSTPRQVRTRSKSSGTDQVKFKIGTAFRHQRYGYTAVIIGWDIECHMSSSWIADHQIDSYPRGRHQSFYHVLQVSLICIVQGPNTNEHDNSVEDASIRYVAEDNIGISEQPDVASLMRVAGQYFKRYDQENCRFIANFRNEYPDD</sequence>
<dbReference type="PROSITE" id="PS50181">
    <property type="entry name" value="FBOX"/>
    <property type="match status" value="1"/>
</dbReference>
<dbReference type="InterPro" id="IPR036623">
    <property type="entry name" value="Hemimethylated_DNA-bd_sf"/>
</dbReference>
<dbReference type="Gene3D" id="2.30.30.390">
    <property type="entry name" value="Hemimethylated DNA-binding domain"/>
    <property type="match status" value="1"/>
</dbReference>
<dbReference type="InterPro" id="IPR011722">
    <property type="entry name" value="Hemimethylated_DNA-bd_dom"/>
</dbReference>
<dbReference type="Pfam" id="PF12937">
    <property type="entry name" value="F-box-like"/>
    <property type="match status" value="1"/>
</dbReference>
<name>A0A8A3P527_9HELO</name>
<dbReference type="InterPro" id="IPR032698">
    <property type="entry name" value="SirB1_N"/>
</dbReference>
<evidence type="ECO:0000259" key="1">
    <source>
        <dbReference type="PROSITE" id="PS50181"/>
    </source>
</evidence>
<evidence type="ECO:0000313" key="2">
    <source>
        <dbReference type="EMBL" id="QSZ31980.1"/>
    </source>
</evidence>
<dbReference type="NCBIfam" id="TIGR02097">
    <property type="entry name" value="yccV"/>
    <property type="match status" value="1"/>
</dbReference>
<dbReference type="Proteomes" id="UP000672032">
    <property type="component" value="Chromosome 2"/>
</dbReference>
<dbReference type="OrthoDB" id="28868at2759"/>
<dbReference type="SUPFAM" id="SSF141255">
    <property type="entry name" value="YccV-like"/>
    <property type="match status" value="1"/>
</dbReference>
<dbReference type="InterPro" id="IPR001810">
    <property type="entry name" value="F-box_dom"/>
</dbReference>
<gene>
    <name evidence="2" type="ORF">DSL72_001549</name>
</gene>
<organism evidence="2 3">
    <name type="scientific">Monilinia vaccinii-corymbosi</name>
    <dbReference type="NCBI Taxonomy" id="61207"/>
    <lineage>
        <taxon>Eukaryota</taxon>
        <taxon>Fungi</taxon>
        <taxon>Dikarya</taxon>
        <taxon>Ascomycota</taxon>
        <taxon>Pezizomycotina</taxon>
        <taxon>Leotiomycetes</taxon>
        <taxon>Helotiales</taxon>
        <taxon>Sclerotiniaceae</taxon>
        <taxon>Monilinia</taxon>
    </lineage>
</organism>
<reference evidence="2" key="1">
    <citation type="submission" date="2020-10" db="EMBL/GenBank/DDBJ databases">
        <title>Genome Sequence of Monilinia vaccinii-corymbosi Sheds Light on Mummy Berry Disease Infection of Blueberry and Mating Type.</title>
        <authorList>
            <person name="Yow A.G."/>
            <person name="Zhang Y."/>
            <person name="Bansal K."/>
            <person name="Eacker S.M."/>
            <person name="Sullivan S."/>
            <person name="Liachko I."/>
            <person name="Cubeta M.A."/>
            <person name="Rollins J.A."/>
            <person name="Ashrafi H."/>
        </authorList>
    </citation>
    <scope>NUCLEOTIDE SEQUENCE</scope>
    <source>
        <strain evidence="2">RL-1</strain>
    </source>
</reference>